<evidence type="ECO:0000256" key="1">
    <source>
        <dbReference type="ARBA" id="ARBA00022737"/>
    </source>
</evidence>
<dbReference type="SUPFAM" id="SSF48371">
    <property type="entry name" value="ARM repeat"/>
    <property type="match status" value="1"/>
</dbReference>
<feature type="compositionally biased region" description="Acidic residues" evidence="3">
    <location>
        <begin position="546"/>
        <end position="555"/>
    </location>
</feature>
<dbReference type="PANTHER" id="PTHR12697:SF5">
    <property type="entry name" value="DEOXYHYPUSINE HYDROXYLASE"/>
    <property type="match status" value="1"/>
</dbReference>
<feature type="coiled-coil region" evidence="2">
    <location>
        <begin position="483"/>
        <end position="510"/>
    </location>
</feature>
<dbReference type="Gene3D" id="1.25.10.10">
    <property type="entry name" value="Leucine-rich Repeat Variant"/>
    <property type="match status" value="1"/>
</dbReference>
<reference evidence="4" key="1">
    <citation type="submission" date="2018-06" db="EMBL/GenBank/DDBJ databases">
        <authorList>
            <person name="Zhirakovskaya E."/>
        </authorList>
    </citation>
    <scope>NUCLEOTIDE SEQUENCE</scope>
</reference>
<dbReference type="InterPro" id="IPR036322">
    <property type="entry name" value="WD40_repeat_dom_sf"/>
</dbReference>
<evidence type="ECO:0000256" key="2">
    <source>
        <dbReference type="SAM" id="Coils"/>
    </source>
</evidence>
<feature type="non-terminal residue" evidence="4">
    <location>
        <position position="1"/>
    </location>
</feature>
<evidence type="ECO:0008006" key="5">
    <source>
        <dbReference type="Google" id="ProtNLM"/>
    </source>
</evidence>
<dbReference type="InterPro" id="IPR004155">
    <property type="entry name" value="PBS_lyase_HEAT"/>
</dbReference>
<keyword evidence="2" id="KW-0175">Coiled coil</keyword>
<keyword evidence="1" id="KW-0677">Repeat</keyword>
<dbReference type="InterPro" id="IPR015943">
    <property type="entry name" value="WD40/YVTN_repeat-like_dom_sf"/>
</dbReference>
<dbReference type="InterPro" id="IPR000357">
    <property type="entry name" value="HEAT"/>
</dbReference>
<dbReference type="SMART" id="SM00567">
    <property type="entry name" value="EZ_HEAT"/>
    <property type="match status" value="4"/>
</dbReference>
<protein>
    <recommendedName>
        <fullName evidence="5">HEAT repeat domain-containing protein</fullName>
    </recommendedName>
</protein>
<sequence length="1152" mass="130368">GKYGDISKLEEMLKDQSRAVRQAAVEVLGELAKVGKYGDISKLEEMLKDQSRAVRQAAVEVLGELTKVGKYGGISKLEEMLEDENWEVRQAAVEVLVELTKAGKYGGISKLEEMLEDDDEDVRQAAVIGLAEVYVVKGDIQIEKVVGMLNNTNDEMMRWLGLSVVKILLSGKEKIFEIDKDADSKSDKSSSPISNETKEKYKQKALEILEKKDQNGLSLLGQIFFYNINGPEKLLVKAVETLEVLAKNNDDDFSQLIILLSKSYPTHVRRAALKALENLVEKMDTDVISIVEEMVEEGDVGKEALRVLLILEKEGRYDDSKIADLNQHTPDYLNAIGPIIDEVDQLEVEEENSVVQDYVRKIYAGSFNIEAIEEMYRGAEIDGTIQVRTLSVLRKLISYEEESIQEDVEVTETDGNAQALELQLVLEELIEIKLVLDPLRGQMQAGDLNDQQIPEFEVLISRESKLEQWLLDYGIAPFQGNDISYYQNMLQQVQERLSKLDEQIEEVPQTEILVSKELYPLQQDLKEIKSHLEQYIALEGKKDSQDVGDNDDEINVDSSSKTFSSTDMRDKMIGRADDKSLWAWVDSHNIVRINGEENEQGFRPFMGAFNTQNEHKSPVVLADISLDGKYLVTVDDAGYGVAWNIETEEAYDNFQYPGGKIRSIYFRKVDGRPNPDGFAVAGEDGKAYIRFKISENSDAWHEDIGNVENIKFFVHLDNGERLSVDDDFIISIFSSFDNSYSGATVAEFRGLKFKNLGDTENPNWKFVLESQEDLERLAFYLKLGDVVGQSPDGMAILTQDENGVLTILNRHPKSKQVVHKLEVIELFSKLQNSDFFISKEGRIIVAAIFKDEEHGYSQFVVWDEEKNAVVSSIDKNQNNIINSHISLDGKYFFLEETKGKEVLYYGEKVAKFGSSFIVISLAGKSIVFPGFSLTRSEQGQWDKEENGASTGEENLDVKKDEKFKELIKMQQLEKELSNALNPLIDVEDEIIEVKYGEGKEGQEAKLMPVQQRVEPVDADRLTELEQRKKELTERVREIMQRPDIINNIESKISTKQEESSRFQQGDRDKVSSSSLQKIPLGGVDLNPAQMDLKIQRNNAATPIHTSINIQDFFNSDFQGFTPVIINIVPAQMPLFLSELEEYEHADQMSALN</sequence>
<accession>A0A3B1DKK8</accession>
<dbReference type="AlphaFoldDB" id="A0A3B1DKK8"/>
<dbReference type="GO" id="GO:0016491">
    <property type="term" value="F:oxidoreductase activity"/>
    <property type="evidence" value="ECO:0007669"/>
    <property type="project" value="TreeGrafter"/>
</dbReference>
<dbReference type="InterPro" id="IPR011989">
    <property type="entry name" value="ARM-like"/>
</dbReference>
<organism evidence="4">
    <name type="scientific">hydrothermal vent metagenome</name>
    <dbReference type="NCBI Taxonomy" id="652676"/>
    <lineage>
        <taxon>unclassified sequences</taxon>
        <taxon>metagenomes</taxon>
        <taxon>ecological metagenomes</taxon>
    </lineage>
</organism>
<dbReference type="Pfam" id="PF13646">
    <property type="entry name" value="HEAT_2"/>
    <property type="match status" value="1"/>
</dbReference>
<dbReference type="PANTHER" id="PTHR12697">
    <property type="entry name" value="PBS LYASE HEAT-LIKE PROTEIN"/>
    <property type="match status" value="1"/>
</dbReference>
<dbReference type="Gene3D" id="2.130.10.10">
    <property type="entry name" value="YVTN repeat-like/Quinoprotein amine dehydrogenase"/>
    <property type="match status" value="1"/>
</dbReference>
<feature type="coiled-coil region" evidence="2">
    <location>
        <begin position="6"/>
        <end position="94"/>
    </location>
</feature>
<dbReference type="SUPFAM" id="SSF50978">
    <property type="entry name" value="WD40 repeat-like"/>
    <property type="match status" value="1"/>
</dbReference>
<proteinExistence type="predicted"/>
<evidence type="ECO:0000256" key="3">
    <source>
        <dbReference type="SAM" id="MobiDB-lite"/>
    </source>
</evidence>
<dbReference type="EMBL" id="UOGJ01000100">
    <property type="protein sequence ID" value="VAX36584.1"/>
    <property type="molecule type" value="Genomic_DNA"/>
</dbReference>
<gene>
    <name evidence="4" type="ORF">MNBD_UNCLBAC01-1970</name>
</gene>
<feature type="region of interest" description="Disordered" evidence="3">
    <location>
        <begin position="543"/>
        <end position="562"/>
    </location>
</feature>
<name>A0A3B1DKK8_9ZZZZ</name>
<dbReference type="InterPro" id="IPR016024">
    <property type="entry name" value="ARM-type_fold"/>
</dbReference>
<dbReference type="Pfam" id="PF02985">
    <property type="entry name" value="HEAT"/>
    <property type="match status" value="1"/>
</dbReference>
<evidence type="ECO:0000313" key="4">
    <source>
        <dbReference type="EMBL" id="VAX36584.1"/>
    </source>
</evidence>